<feature type="modified residue" description="4-aspartylphosphate" evidence="14">
    <location>
        <position position="980"/>
    </location>
</feature>
<feature type="transmembrane region" description="Helical" evidence="15">
    <location>
        <begin position="396"/>
        <end position="422"/>
    </location>
</feature>
<evidence type="ECO:0000256" key="8">
    <source>
        <dbReference type="ARBA" id="ARBA00022692"/>
    </source>
</evidence>
<evidence type="ECO:0000259" key="18">
    <source>
        <dbReference type="PROSITE" id="PS50839"/>
    </source>
</evidence>
<dbReference type="InterPro" id="IPR050956">
    <property type="entry name" value="2C_system_His_kinase"/>
</dbReference>
<dbReference type="Pfam" id="PF02518">
    <property type="entry name" value="HATPase_c"/>
    <property type="match status" value="1"/>
</dbReference>
<evidence type="ECO:0000256" key="15">
    <source>
        <dbReference type="SAM" id="Phobius"/>
    </source>
</evidence>
<dbReference type="GO" id="GO:0009736">
    <property type="term" value="P:cytokinin-activated signaling pathway"/>
    <property type="evidence" value="ECO:0007669"/>
    <property type="project" value="UniProtKB-KW"/>
</dbReference>
<evidence type="ECO:0000256" key="10">
    <source>
        <dbReference type="ARBA" id="ARBA00022864"/>
    </source>
</evidence>
<keyword evidence="12" id="KW-0902">Two-component regulatory system</keyword>
<comment type="subcellular location">
    <subcellularLocation>
        <location evidence="3">Endomembrane system</location>
        <topology evidence="3">Multi-pass membrane protein</topology>
    </subcellularLocation>
</comment>
<dbReference type="InterPro" id="IPR036890">
    <property type="entry name" value="HATPase_C_sf"/>
</dbReference>
<dbReference type="PROSITE" id="PS50839">
    <property type="entry name" value="CHASE"/>
    <property type="match status" value="1"/>
</dbReference>
<name>A0AAQ3WDZ7_PASNO</name>
<dbReference type="Gene3D" id="3.30.450.350">
    <property type="entry name" value="CHASE domain"/>
    <property type="match status" value="1"/>
</dbReference>
<evidence type="ECO:0000259" key="17">
    <source>
        <dbReference type="PROSITE" id="PS50110"/>
    </source>
</evidence>
<evidence type="ECO:0000259" key="16">
    <source>
        <dbReference type="PROSITE" id="PS50109"/>
    </source>
</evidence>
<dbReference type="EMBL" id="CP144746">
    <property type="protein sequence ID" value="WVZ58521.1"/>
    <property type="molecule type" value="Genomic_DNA"/>
</dbReference>
<keyword evidence="9" id="KW-0418">Kinase</keyword>
<dbReference type="Pfam" id="PF24896">
    <property type="entry name" value="Receiver_CRE1"/>
    <property type="match status" value="1"/>
</dbReference>
<keyword evidence="11 15" id="KW-1133">Transmembrane helix</keyword>
<feature type="transmembrane region" description="Helical" evidence="15">
    <location>
        <begin position="21"/>
        <end position="40"/>
    </location>
</feature>
<keyword evidence="7" id="KW-0808">Transferase</keyword>
<dbReference type="Pfam" id="PF00072">
    <property type="entry name" value="Response_reg"/>
    <property type="match status" value="1"/>
</dbReference>
<keyword evidence="10" id="KW-0932">Cytokinin signaling pathway</keyword>
<dbReference type="PROSITE" id="PS50110">
    <property type="entry name" value="RESPONSE_REGULATORY"/>
    <property type="match status" value="2"/>
</dbReference>
<dbReference type="GO" id="GO:0000155">
    <property type="term" value="F:phosphorelay sensor kinase activity"/>
    <property type="evidence" value="ECO:0007669"/>
    <property type="project" value="InterPro"/>
</dbReference>
<dbReference type="Gene3D" id="6.10.250.1190">
    <property type="match status" value="1"/>
</dbReference>
<evidence type="ECO:0000256" key="13">
    <source>
        <dbReference type="ARBA" id="ARBA00023136"/>
    </source>
</evidence>
<evidence type="ECO:0000256" key="1">
    <source>
        <dbReference type="ARBA" id="ARBA00000085"/>
    </source>
</evidence>
<evidence type="ECO:0000256" key="9">
    <source>
        <dbReference type="ARBA" id="ARBA00022777"/>
    </source>
</evidence>
<dbReference type="SUPFAM" id="SSF55874">
    <property type="entry name" value="ATPase domain of HSP90 chaperone/DNA topoisomerase II/histidine kinase"/>
    <property type="match status" value="1"/>
</dbReference>
<reference evidence="19 20" key="1">
    <citation type="submission" date="2024-02" db="EMBL/GenBank/DDBJ databases">
        <title>High-quality chromosome-scale genome assembly of Pensacola bahiagrass (Paspalum notatum Flugge var. saurae).</title>
        <authorList>
            <person name="Vega J.M."/>
            <person name="Podio M."/>
            <person name="Orjuela J."/>
            <person name="Siena L.A."/>
            <person name="Pessino S.C."/>
            <person name="Combes M.C."/>
            <person name="Mariac C."/>
            <person name="Albertini E."/>
            <person name="Pupilli F."/>
            <person name="Ortiz J.P.A."/>
            <person name="Leblanc O."/>
        </authorList>
    </citation>
    <scope>NUCLEOTIDE SEQUENCE [LARGE SCALE GENOMIC DNA]</scope>
    <source>
        <strain evidence="19">R1</strain>
        <tissue evidence="19">Leaf</tissue>
    </source>
</reference>
<evidence type="ECO:0000256" key="2">
    <source>
        <dbReference type="ARBA" id="ARBA00002427"/>
    </source>
</evidence>
<gene>
    <name evidence="19" type="ORF">U9M48_008792</name>
</gene>
<evidence type="ECO:0000256" key="4">
    <source>
        <dbReference type="ARBA" id="ARBA00011738"/>
    </source>
</evidence>
<dbReference type="GO" id="GO:0012505">
    <property type="term" value="C:endomembrane system"/>
    <property type="evidence" value="ECO:0007669"/>
    <property type="project" value="UniProtKB-SubCell"/>
</dbReference>
<comment type="catalytic activity">
    <reaction evidence="1">
        <text>ATP + protein L-histidine = ADP + protein N-phospho-L-histidine.</text>
        <dbReference type="EC" id="2.7.13.3"/>
    </reaction>
</comment>
<comment type="subunit">
    <text evidence="4">Homodimer.</text>
</comment>
<keyword evidence="6 14" id="KW-0597">Phosphoprotein</keyword>
<dbReference type="InterPro" id="IPR004358">
    <property type="entry name" value="Sig_transdc_His_kin-like_C"/>
</dbReference>
<dbReference type="GO" id="GO:0019955">
    <property type="term" value="F:cytokine binding"/>
    <property type="evidence" value="ECO:0007669"/>
    <property type="project" value="UniProtKB-ARBA"/>
</dbReference>
<keyword evidence="8 15" id="KW-0812">Transmembrane</keyword>
<dbReference type="SUPFAM" id="SSF52172">
    <property type="entry name" value="CheY-like"/>
    <property type="match status" value="2"/>
</dbReference>
<evidence type="ECO:0000256" key="7">
    <source>
        <dbReference type="ARBA" id="ARBA00022679"/>
    </source>
</evidence>
<dbReference type="Gene3D" id="3.30.565.10">
    <property type="entry name" value="Histidine kinase-like ATPase, C-terminal domain"/>
    <property type="match status" value="1"/>
</dbReference>
<dbReference type="CDD" id="cd00082">
    <property type="entry name" value="HisKA"/>
    <property type="match status" value="1"/>
</dbReference>
<dbReference type="Gene3D" id="1.10.287.130">
    <property type="match status" value="1"/>
</dbReference>
<dbReference type="GO" id="GO:0005634">
    <property type="term" value="C:nucleus"/>
    <property type="evidence" value="ECO:0007669"/>
    <property type="project" value="TreeGrafter"/>
</dbReference>
<protein>
    <recommendedName>
        <fullName evidence="5">histidine kinase</fullName>
        <ecNumber evidence="5">2.7.13.3</ecNumber>
    </recommendedName>
</protein>
<dbReference type="InterPro" id="IPR003661">
    <property type="entry name" value="HisK_dim/P_dom"/>
</dbReference>
<evidence type="ECO:0000256" key="5">
    <source>
        <dbReference type="ARBA" id="ARBA00012438"/>
    </source>
</evidence>
<organism evidence="19 20">
    <name type="scientific">Paspalum notatum var. saurae</name>
    <dbReference type="NCBI Taxonomy" id="547442"/>
    <lineage>
        <taxon>Eukaryota</taxon>
        <taxon>Viridiplantae</taxon>
        <taxon>Streptophyta</taxon>
        <taxon>Embryophyta</taxon>
        <taxon>Tracheophyta</taxon>
        <taxon>Spermatophyta</taxon>
        <taxon>Magnoliopsida</taxon>
        <taxon>Liliopsida</taxon>
        <taxon>Poales</taxon>
        <taxon>Poaceae</taxon>
        <taxon>PACMAD clade</taxon>
        <taxon>Panicoideae</taxon>
        <taxon>Andropogonodae</taxon>
        <taxon>Paspaleae</taxon>
        <taxon>Paspalinae</taxon>
        <taxon>Paspalum</taxon>
    </lineage>
</organism>
<evidence type="ECO:0000256" key="12">
    <source>
        <dbReference type="ARBA" id="ARBA00023012"/>
    </source>
</evidence>
<feature type="domain" description="CHASE" evidence="18">
    <location>
        <begin position="184"/>
        <end position="339"/>
    </location>
</feature>
<dbReference type="PANTHER" id="PTHR43719">
    <property type="entry name" value="TWO-COMPONENT HISTIDINE KINASE"/>
    <property type="match status" value="1"/>
</dbReference>
<dbReference type="SMART" id="SM00448">
    <property type="entry name" value="REC"/>
    <property type="match status" value="1"/>
</dbReference>
<evidence type="ECO:0000256" key="11">
    <source>
        <dbReference type="ARBA" id="ARBA00022989"/>
    </source>
</evidence>
<accession>A0AAQ3WDZ7</accession>
<feature type="domain" description="Histidine kinase" evidence="16">
    <location>
        <begin position="461"/>
        <end position="736"/>
    </location>
</feature>
<keyword evidence="13 15" id="KW-0472">Membrane</keyword>
<proteinExistence type="predicted"/>
<evidence type="ECO:0000313" key="19">
    <source>
        <dbReference type="EMBL" id="WVZ58521.1"/>
    </source>
</evidence>
<dbReference type="InterPro" id="IPR036097">
    <property type="entry name" value="HisK_dim/P_sf"/>
</dbReference>
<dbReference type="CDD" id="cd17546">
    <property type="entry name" value="REC_hyHK_CKI1_RcsC-like"/>
    <property type="match status" value="1"/>
</dbReference>
<dbReference type="EC" id="2.7.13.3" evidence="5"/>
<dbReference type="FunFam" id="1.10.287.130:FF:000015">
    <property type="entry name" value="Histidine kinase 4"/>
    <property type="match status" value="1"/>
</dbReference>
<dbReference type="FunFam" id="3.30.450.350:FF:000001">
    <property type="entry name" value="Histidine kinase 4"/>
    <property type="match status" value="1"/>
</dbReference>
<dbReference type="CDD" id="cd16922">
    <property type="entry name" value="HATPase_EvgS-ArcB-TorS-like"/>
    <property type="match status" value="1"/>
</dbReference>
<dbReference type="PANTHER" id="PTHR43719:SF35">
    <property type="entry name" value="HISTIDINE KINASE 2"/>
    <property type="match status" value="1"/>
</dbReference>
<dbReference type="Pfam" id="PF00512">
    <property type="entry name" value="HisKA"/>
    <property type="match status" value="1"/>
</dbReference>
<dbReference type="Gene3D" id="3.40.50.2300">
    <property type="match status" value="2"/>
</dbReference>
<dbReference type="Pfam" id="PF03924">
    <property type="entry name" value="CHASE"/>
    <property type="match status" value="1"/>
</dbReference>
<keyword evidence="20" id="KW-1185">Reference proteome</keyword>
<dbReference type="SMART" id="SM00388">
    <property type="entry name" value="HisKA"/>
    <property type="match status" value="1"/>
</dbReference>
<evidence type="ECO:0000256" key="3">
    <source>
        <dbReference type="ARBA" id="ARBA00004127"/>
    </source>
</evidence>
<dbReference type="PROSITE" id="PS50109">
    <property type="entry name" value="HIS_KIN"/>
    <property type="match status" value="1"/>
</dbReference>
<evidence type="ECO:0000256" key="14">
    <source>
        <dbReference type="PROSITE-ProRule" id="PRU00169"/>
    </source>
</evidence>
<dbReference type="PRINTS" id="PR00344">
    <property type="entry name" value="BCTRLSENSOR"/>
</dbReference>
<sequence>MTPNGTGQCGGGCRRGKAAHAGAGAVAGFFVCLLVVWAVGGCGRLGCGRVAEEAEGVVGQFNLSRSQLEALVSLLYRQRENLKLYARGMRSNKLCTDEKVIQIPSAKISQKWSKRALLIGVLLELCSSVCIFSCMHADVVARRIENLANMCDERARMLQDQFNVSMNHLHALAILVSTFHHGKNPSAIDQKTSEDFAARTTFERPLMSGVAYALKVLHSEREQFEQQHGWKIKKMKAGDQSLVHDYNLEKLEPSPVQDGYAPVIFSQKTVKHIIYVDMMFGKEYHDNILRSRATGKGALTSPFKLLKSNNLGVVLTFTVYKYDLPTNAAPKERIHATLGKQKIVVELYDTTNHSSPIKMYGSDFTVSSDLRISSIDFGDPTRKHEMHCRFKHEPPLPWSAITISTAVAIIVLLVGYIIYATLSSLEKAEHDYRVMRELKGQAEAVDVAKSLILMALQFLATVSHEIRTPMNGVLGMLQMLMDNELDTTQQDFVVTAQESGNALINLINEVLDPAKIESGRIELEAVPFDVRDILDNVVSLFYEKSQTKGIELAVLVSDQVPDVLIGDPWRFRQIITNLVGNSTKFTEQGPIFVQLHLVEELMRTGNMFVDVSPHNTKTLDHSNNLMLCNTLSGLEVADSWKSIQNFRMFKNSNSETDTIHLVVRVEDTGIGITKDAQMRIFTPFMQADSSTSRTYGGTGIGLSITKRLVELMGGEIGFMSKSGIGSTFSFTAIFKKNRNSPEDIKRYYSEPTPSDFQGMRALIIDGRNTRAEITMYHLRRLGIQCNLVATSESAFSALLEACTSSKRNPNMALVETEAWGKGSGLAFYRHLVDLQLNGTHKSSQPMPKIFLLGSSISPAESDYIKLTGYGDCIRKLYALSLIEPPLPLLPKPLRLSTIAACLRKTLGVGVTRQHTRDQSLVLQSVLNGKQILVVDDNSVNRKVATSSLKKYGAVVTCVDSGNGAIDMLKPPHTFDACFMDVQMPEMDGRDKQAKVVRTKWWKPKGEASEDFKRRVIAEGSWEEGKDADNTWGKMATCIRKVAAEVLGVTKGSKGATKDTWWWNEHVQKALKEKKECYKCVFHDRSTINIERKTRDLNQVKCIKDERGQFLVKEDIKLRFEATRLIRSTEKKINDMFQMGEVSTDNYGNKVHWHVPILAMTADVIQATFEKCMQCGMDGYVSKPFEEQQVYSAVAHFLETDATLRFTNKPRISLQLYFDISSKTSPNPVCKKAMVFNSFCQVIDYGGYTCIISRRPLYSLMHTVEIREATASWRFV</sequence>
<dbReference type="SMART" id="SM00387">
    <property type="entry name" value="HATPase_c"/>
    <property type="match status" value="1"/>
</dbReference>
<dbReference type="SMART" id="SM01079">
    <property type="entry name" value="CHASE"/>
    <property type="match status" value="1"/>
</dbReference>
<dbReference type="InterPro" id="IPR056839">
    <property type="entry name" value="Receiver_AHK4/CRE1_1st"/>
</dbReference>
<comment type="function">
    <text evidence="2">Cytokinin receptor related to bacterial two-component regulators. Functions as a histidine kinase and transmits the stress signal to a downstream MAPK cascade.</text>
</comment>
<feature type="domain" description="Response regulatory" evidence="17">
    <location>
        <begin position="930"/>
        <end position="1197"/>
    </location>
</feature>
<evidence type="ECO:0000256" key="6">
    <source>
        <dbReference type="ARBA" id="ARBA00022553"/>
    </source>
</evidence>
<dbReference type="InterPro" id="IPR006189">
    <property type="entry name" value="CHASE_dom"/>
</dbReference>
<comment type="caution">
    <text evidence="14">Lacks conserved residue(s) required for the propagation of feature annotation.</text>
</comment>
<dbReference type="InterPro" id="IPR011006">
    <property type="entry name" value="CheY-like_superfamily"/>
</dbReference>
<dbReference type="Proteomes" id="UP001341281">
    <property type="component" value="Chromosome 02"/>
</dbReference>
<dbReference type="InterPro" id="IPR005467">
    <property type="entry name" value="His_kinase_dom"/>
</dbReference>
<dbReference type="InterPro" id="IPR001789">
    <property type="entry name" value="Sig_transdc_resp-reg_receiver"/>
</dbReference>
<dbReference type="SUPFAM" id="SSF47384">
    <property type="entry name" value="Homodimeric domain of signal transducing histidine kinase"/>
    <property type="match status" value="1"/>
</dbReference>
<evidence type="ECO:0000313" key="20">
    <source>
        <dbReference type="Proteomes" id="UP001341281"/>
    </source>
</evidence>
<dbReference type="InterPro" id="IPR003594">
    <property type="entry name" value="HATPase_dom"/>
</dbReference>
<dbReference type="InterPro" id="IPR042240">
    <property type="entry name" value="CHASE_sf"/>
</dbReference>
<feature type="domain" description="Response regulatory" evidence="17">
    <location>
        <begin position="760"/>
        <end position="906"/>
    </location>
</feature>
<dbReference type="AlphaFoldDB" id="A0AAQ3WDZ7"/>